<feature type="region of interest" description="Disordered" evidence="14">
    <location>
        <begin position="77"/>
        <end position="101"/>
    </location>
</feature>
<feature type="compositionally biased region" description="Basic and acidic residues" evidence="14">
    <location>
        <begin position="87"/>
        <end position="101"/>
    </location>
</feature>
<dbReference type="EnsemblPlants" id="Pp3c27_6780V3.3">
    <property type="protein sequence ID" value="Pp3c27_6780V3.3"/>
    <property type="gene ID" value="Pp3c27_6780"/>
</dbReference>
<reference evidence="16" key="3">
    <citation type="submission" date="2020-12" db="UniProtKB">
        <authorList>
            <consortium name="EnsemblPlants"/>
        </authorList>
    </citation>
    <scope>IDENTIFICATION</scope>
</reference>
<evidence type="ECO:0000256" key="3">
    <source>
        <dbReference type="ARBA" id="ARBA00008388"/>
    </source>
</evidence>
<keyword evidence="17" id="KW-1185">Reference proteome</keyword>
<dbReference type="Gramene" id="Pp3c27_6780V3.2">
    <property type="protein sequence ID" value="Pp3c27_6780V3.2"/>
    <property type="gene ID" value="Pp3c27_6780"/>
</dbReference>
<evidence type="ECO:0000256" key="2">
    <source>
        <dbReference type="ARBA" id="ARBA00004370"/>
    </source>
</evidence>
<evidence type="ECO:0000256" key="1">
    <source>
        <dbReference type="ARBA" id="ARBA00001192"/>
    </source>
</evidence>
<dbReference type="GO" id="GO:0098803">
    <property type="term" value="C:respiratory chain complex"/>
    <property type="evidence" value="ECO:0007669"/>
    <property type="project" value="UniProtKB-UniRule"/>
</dbReference>
<protein>
    <recommendedName>
        <fullName evidence="13">Ubiquinol oxidase</fullName>
        <ecNumber evidence="13">1.10.3.11</ecNumber>
    </recommendedName>
</protein>
<evidence type="ECO:0000256" key="6">
    <source>
        <dbReference type="ARBA" id="ARBA00022692"/>
    </source>
</evidence>
<evidence type="ECO:0000256" key="10">
    <source>
        <dbReference type="ARBA" id="ARBA00023002"/>
    </source>
</evidence>
<proteinExistence type="inferred from homology"/>
<comment type="subcellular location">
    <subcellularLocation>
        <location evidence="2">Membrane</location>
    </subcellularLocation>
</comment>
<evidence type="ECO:0000256" key="12">
    <source>
        <dbReference type="ARBA" id="ARBA00023136"/>
    </source>
</evidence>
<dbReference type="EnsemblPlants" id="Pp3c27_6780V3.1">
    <property type="protein sequence ID" value="Pp3c27_6780V3.1"/>
    <property type="gene ID" value="Pp3c27_6780"/>
</dbReference>
<dbReference type="EC" id="1.10.3.11" evidence="13"/>
<dbReference type="Gramene" id="Pp3c27_6780V3.3">
    <property type="protein sequence ID" value="Pp3c27_6780V3.3"/>
    <property type="gene ID" value="Pp3c27_6780"/>
</dbReference>
<keyword evidence="11 13" id="KW-0408">Iron</keyword>
<dbReference type="GO" id="GO:0016020">
    <property type="term" value="C:membrane"/>
    <property type="evidence" value="ECO:0007669"/>
    <property type="project" value="UniProtKB-SubCell"/>
</dbReference>
<feature type="region of interest" description="Disordered" evidence="14">
    <location>
        <begin position="463"/>
        <end position="482"/>
    </location>
</feature>
<evidence type="ECO:0000256" key="9">
    <source>
        <dbReference type="ARBA" id="ARBA00022989"/>
    </source>
</evidence>
<dbReference type="Proteomes" id="UP000006727">
    <property type="component" value="Chromosome 27"/>
</dbReference>
<keyword evidence="7 13" id="KW-0479">Metal-binding</keyword>
<dbReference type="EnsemblPlants" id="Pp3c27_6780V3.2">
    <property type="protein sequence ID" value="Pp3c27_6780V3.2"/>
    <property type="gene ID" value="Pp3c27_6780"/>
</dbReference>
<dbReference type="PANTHER" id="PTHR31803">
    <property type="entry name" value="ALTERNATIVE OXIDASE"/>
    <property type="match status" value="1"/>
</dbReference>
<evidence type="ECO:0000256" key="14">
    <source>
        <dbReference type="SAM" id="MobiDB-lite"/>
    </source>
</evidence>
<dbReference type="GO" id="GO:0010230">
    <property type="term" value="P:alternative respiration"/>
    <property type="evidence" value="ECO:0000318"/>
    <property type="project" value="GO_Central"/>
</dbReference>
<reference evidence="15 17" key="2">
    <citation type="journal article" date="2018" name="Plant J.">
        <title>The Physcomitrella patens chromosome-scale assembly reveals moss genome structure and evolution.</title>
        <authorList>
            <person name="Lang D."/>
            <person name="Ullrich K.K."/>
            <person name="Murat F."/>
            <person name="Fuchs J."/>
            <person name="Jenkins J."/>
            <person name="Haas F.B."/>
            <person name="Piednoel M."/>
            <person name="Gundlach H."/>
            <person name="Van Bel M."/>
            <person name="Meyberg R."/>
            <person name="Vives C."/>
            <person name="Morata J."/>
            <person name="Symeonidi A."/>
            <person name="Hiss M."/>
            <person name="Muchero W."/>
            <person name="Kamisugi Y."/>
            <person name="Saleh O."/>
            <person name="Blanc G."/>
            <person name="Decker E.L."/>
            <person name="van Gessel N."/>
            <person name="Grimwood J."/>
            <person name="Hayes R.D."/>
            <person name="Graham S.W."/>
            <person name="Gunter L.E."/>
            <person name="McDaniel S.F."/>
            <person name="Hoernstein S.N.W."/>
            <person name="Larsson A."/>
            <person name="Li F.W."/>
            <person name="Perroud P.F."/>
            <person name="Phillips J."/>
            <person name="Ranjan P."/>
            <person name="Rokshar D.S."/>
            <person name="Rothfels C.J."/>
            <person name="Schneider L."/>
            <person name="Shu S."/>
            <person name="Stevenson D.W."/>
            <person name="Thummler F."/>
            <person name="Tillich M."/>
            <person name="Villarreal Aguilar J.C."/>
            <person name="Widiez T."/>
            <person name="Wong G.K."/>
            <person name="Wymore A."/>
            <person name="Zhang Y."/>
            <person name="Zimmer A.D."/>
            <person name="Quatrano R.S."/>
            <person name="Mayer K.F.X."/>
            <person name="Goodstein D."/>
            <person name="Casacuberta J.M."/>
            <person name="Vandepoele K."/>
            <person name="Reski R."/>
            <person name="Cuming A.C."/>
            <person name="Tuskan G.A."/>
            <person name="Maumus F."/>
            <person name="Salse J."/>
            <person name="Schmutz J."/>
            <person name="Rensing S.A."/>
        </authorList>
    </citation>
    <scope>NUCLEOTIDE SEQUENCE [LARGE SCALE GENOMIC DNA]</scope>
    <source>
        <strain evidence="16 17">cv. Gransden 2004</strain>
    </source>
</reference>
<keyword evidence="5 13" id="KW-0679">Respiratory chain</keyword>
<dbReference type="Gene3D" id="1.20.1260.140">
    <property type="entry name" value="Alternative oxidase"/>
    <property type="match status" value="1"/>
</dbReference>
<evidence type="ECO:0000313" key="17">
    <source>
        <dbReference type="Proteomes" id="UP000006727"/>
    </source>
</evidence>
<dbReference type="InterPro" id="IPR002680">
    <property type="entry name" value="AOX"/>
</dbReference>
<dbReference type="PaxDb" id="3218-PP1S214_66V6.3"/>
<dbReference type="Pfam" id="PF01786">
    <property type="entry name" value="AOX"/>
    <property type="match status" value="1"/>
</dbReference>
<dbReference type="Gramene" id="Pp3c27_6780V3.1">
    <property type="protein sequence ID" value="Pp3c27_6780V3.1"/>
    <property type="gene ID" value="Pp3c27_6780"/>
</dbReference>
<gene>
    <name evidence="16" type="primary">LOC112278476</name>
    <name evidence="15" type="ORF">PHYPA_031018</name>
</gene>
<name>A0A2K1IAY0_PHYPA</name>
<keyword evidence="10 13" id="KW-0560">Oxidoreductase</keyword>
<keyword evidence="12 13" id="KW-0472">Membrane</keyword>
<dbReference type="STRING" id="3218.A0A2K1IAY0"/>
<dbReference type="OMA" id="GGDLEWG"/>
<dbReference type="GO" id="GO:0102721">
    <property type="term" value="F:ubiquinol:oxygen oxidoreductase activity"/>
    <property type="evidence" value="ECO:0007669"/>
    <property type="project" value="UniProtKB-EC"/>
</dbReference>
<keyword evidence="4" id="KW-0813">Transport</keyword>
<dbReference type="PANTHER" id="PTHR31803:SF19">
    <property type="entry name" value="UBIQUINOL OXIDASE"/>
    <property type="match status" value="1"/>
</dbReference>
<comment type="similarity">
    <text evidence="3 13">Belongs to the alternative oxidase family.</text>
</comment>
<reference evidence="15 17" key="1">
    <citation type="journal article" date="2008" name="Science">
        <title>The Physcomitrella genome reveals evolutionary insights into the conquest of land by plants.</title>
        <authorList>
            <person name="Rensing S."/>
            <person name="Lang D."/>
            <person name="Zimmer A."/>
            <person name="Terry A."/>
            <person name="Salamov A."/>
            <person name="Shapiro H."/>
            <person name="Nishiyama T."/>
            <person name="Perroud P.-F."/>
            <person name="Lindquist E."/>
            <person name="Kamisugi Y."/>
            <person name="Tanahashi T."/>
            <person name="Sakakibara K."/>
            <person name="Fujita T."/>
            <person name="Oishi K."/>
            <person name="Shin-I T."/>
            <person name="Kuroki Y."/>
            <person name="Toyoda A."/>
            <person name="Suzuki Y."/>
            <person name="Hashimoto A."/>
            <person name="Yamaguchi K."/>
            <person name="Sugano A."/>
            <person name="Kohara Y."/>
            <person name="Fujiyama A."/>
            <person name="Anterola A."/>
            <person name="Aoki S."/>
            <person name="Ashton N."/>
            <person name="Barbazuk W.B."/>
            <person name="Barker E."/>
            <person name="Bennetzen J."/>
            <person name="Bezanilla M."/>
            <person name="Blankenship R."/>
            <person name="Cho S.H."/>
            <person name="Dutcher S."/>
            <person name="Estelle M."/>
            <person name="Fawcett J.A."/>
            <person name="Gundlach H."/>
            <person name="Hanada K."/>
            <person name="Heyl A."/>
            <person name="Hicks K.A."/>
            <person name="Hugh J."/>
            <person name="Lohr M."/>
            <person name="Mayer K."/>
            <person name="Melkozernov A."/>
            <person name="Murata T."/>
            <person name="Nelson D."/>
            <person name="Pils B."/>
            <person name="Prigge M."/>
            <person name="Reiss B."/>
            <person name="Renner T."/>
            <person name="Rombauts S."/>
            <person name="Rushton P."/>
            <person name="Sanderfoot A."/>
            <person name="Schween G."/>
            <person name="Shiu S.-H."/>
            <person name="Stueber K."/>
            <person name="Theodoulou F.L."/>
            <person name="Tu H."/>
            <person name="Van de Peer Y."/>
            <person name="Verrier P.J."/>
            <person name="Waters E."/>
            <person name="Wood A."/>
            <person name="Yang L."/>
            <person name="Cove D."/>
            <person name="Cuming A."/>
            <person name="Hasebe M."/>
            <person name="Lucas S."/>
            <person name="Mishler D.B."/>
            <person name="Reski R."/>
            <person name="Grigoriev I."/>
            <person name="Quatrano R.S."/>
            <person name="Boore J.L."/>
        </authorList>
    </citation>
    <scope>NUCLEOTIDE SEQUENCE [LARGE SCALE GENOMIC DNA]</scope>
    <source>
        <strain evidence="16 17">cv. Gransden 2004</strain>
    </source>
</reference>
<dbReference type="GeneID" id="112278476"/>
<evidence type="ECO:0000256" key="13">
    <source>
        <dbReference type="RuleBase" id="RU003779"/>
    </source>
</evidence>
<keyword evidence="8 13" id="KW-0249">Electron transport</keyword>
<evidence type="ECO:0000256" key="5">
    <source>
        <dbReference type="ARBA" id="ARBA00022660"/>
    </source>
</evidence>
<evidence type="ECO:0000256" key="8">
    <source>
        <dbReference type="ARBA" id="ARBA00022982"/>
    </source>
</evidence>
<dbReference type="GO" id="GO:0046872">
    <property type="term" value="F:metal ion binding"/>
    <property type="evidence" value="ECO:0007669"/>
    <property type="project" value="UniProtKB-UniRule"/>
</dbReference>
<dbReference type="EMBL" id="ABEU02000027">
    <property type="protein sequence ID" value="PNR26443.1"/>
    <property type="molecule type" value="Genomic_DNA"/>
</dbReference>
<evidence type="ECO:0000256" key="4">
    <source>
        <dbReference type="ARBA" id="ARBA00022448"/>
    </source>
</evidence>
<evidence type="ECO:0000313" key="15">
    <source>
        <dbReference type="EMBL" id="PNR26443.1"/>
    </source>
</evidence>
<evidence type="ECO:0000256" key="11">
    <source>
        <dbReference type="ARBA" id="ARBA00023004"/>
    </source>
</evidence>
<accession>A0A2K1IAY0</accession>
<evidence type="ECO:0000256" key="7">
    <source>
        <dbReference type="ARBA" id="ARBA00022723"/>
    </source>
</evidence>
<evidence type="ECO:0000313" key="16">
    <source>
        <dbReference type="EnsemblPlants" id="Pp3c27_6780V3.1"/>
    </source>
</evidence>
<dbReference type="GO" id="GO:0005739">
    <property type="term" value="C:mitochondrion"/>
    <property type="evidence" value="ECO:0000318"/>
    <property type="project" value="GO_Central"/>
</dbReference>
<dbReference type="InterPro" id="IPR038659">
    <property type="entry name" value="AOX_sf"/>
</dbReference>
<dbReference type="RefSeq" id="XP_024367795.1">
    <property type="nucleotide sequence ID" value="XM_024512027.2"/>
</dbReference>
<keyword evidence="6 13" id="KW-0812">Transmembrane</keyword>
<dbReference type="CDD" id="cd01053">
    <property type="entry name" value="AOX"/>
    <property type="match status" value="1"/>
</dbReference>
<comment type="cofactor">
    <cofactor evidence="13">
        <name>Fe cation</name>
        <dbReference type="ChEBI" id="CHEBI:24875"/>
    </cofactor>
    <text evidence="13">Binds 2 iron ions per subunit.</text>
</comment>
<keyword evidence="9" id="KW-1133">Transmembrane helix</keyword>
<dbReference type="GO" id="GO:0106292">
    <property type="term" value="F:superoxide-generating NADPH oxidase activity"/>
    <property type="evidence" value="ECO:0007669"/>
    <property type="project" value="UniProtKB-ARBA"/>
</dbReference>
<dbReference type="GO" id="GO:0009916">
    <property type="term" value="F:alternative oxidase activity"/>
    <property type="evidence" value="ECO:0000318"/>
    <property type="project" value="GO_Central"/>
</dbReference>
<sequence length="482" mass="55868">MGSVTTMTSVVPVSSLLPRPNLWSQGLRNGSFSSSCALVKHPRFRFSKSSSREQLMGWQEGCRERRKGLCVASISERDGPTLEEEEERARADERTGMGGYKLKENPKVVQPVQLEMETLGDIVRPKRFAFNYGFQAKFLRTGPSVPGNVVKLAFENFGREWRSLRRTILFTELKRIDPSKLNGPLEIVTAYTGRGLFLFLRGLDKFLTLYDGLMELKPLETNGENLEQDELRAALKKLTLSNQAVWDRENARPPVEAPWWILGPYYLLCLMLDVIFNDRPIQRFWFLETVARMPYFSYISMLHLYETLGWWRIGAEVRKVHFAEEWNEMHHLRIMESLGGDLEWGDRFFAQHAAFFYYWVLNLMFLISPKVAYNFSELIEMHAVDTYGEFADANEELLKTLPPPPAALEYYESEDLYMYDEFQTSQAPETRRPKINNLYDVFKAISGDELEHVKTMSACQTLDMPIKSPHNRRQQDNVTASK</sequence>
<dbReference type="OrthoDB" id="4493at2759"/>
<dbReference type="AlphaFoldDB" id="A0A2K1IAY0"/>
<dbReference type="RefSeq" id="XP_073388107.1">
    <property type="nucleotide sequence ID" value="XM_073532006.1"/>
</dbReference>
<organism evidence="15">
    <name type="scientific">Physcomitrium patens</name>
    <name type="common">Spreading-leaved earth moss</name>
    <name type="synonym">Physcomitrella patens</name>
    <dbReference type="NCBI Taxonomy" id="3218"/>
    <lineage>
        <taxon>Eukaryota</taxon>
        <taxon>Viridiplantae</taxon>
        <taxon>Streptophyta</taxon>
        <taxon>Embryophyta</taxon>
        <taxon>Bryophyta</taxon>
        <taxon>Bryophytina</taxon>
        <taxon>Bryopsida</taxon>
        <taxon>Funariidae</taxon>
        <taxon>Funariales</taxon>
        <taxon>Funariaceae</taxon>
        <taxon>Physcomitrium</taxon>
    </lineage>
</organism>
<comment type="catalytic activity">
    <reaction evidence="1 13">
        <text>2 a ubiquinol + O2 = 2 a ubiquinone + 2 H2O</text>
        <dbReference type="Rhea" id="RHEA:30255"/>
        <dbReference type="Rhea" id="RHEA-COMP:9565"/>
        <dbReference type="Rhea" id="RHEA-COMP:9566"/>
        <dbReference type="ChEBI" id="CHEBI:15377"/>
        <dbReference type="ChEBI" id="CHEBI:15379"/>
        <dbReference type="ChEBI" id="CHEBI:16389"/>
        <dbReference type="ChEBI" id="CHEBI:17976"/>
        <dbReference type="EC" id="1.10.3.11"/>
    </reaction>
</comment>
<dbReference type="KEGG" id="ppp:112278476"/>